<dbReference type="STRING" id="6280.A0A0N4U080"/>
<dbReference type="AlphaFoldDB" id="A0A0N4U080"/>
<evidence type="ECO:0000313" key="3">
    <source>
        <dbReference type="WBParaSite" id="BPAG_0001470001-mRNA-1"/>
    </source>
</evidence>
<accession>A0A0N4U080</accession>
<sequence length="94" mass="10524">MGNQGDIDGVNKCSNECGHPLDATIQLDSSPFAPVNPFAITDSTTQICRTREQLLKCIQSCTNDEQEELRKNISLSEYICKDKLEGKLKILFLF</sequence>
<protein>
    <submittedName>
        <fullName evidence="3">CPG4 domain-containing protein</fullName>
    </submittedName>
</protein>
<gene>
    <name evidence="1" type="ORF">BPAG_LOCUS14628</name>
</gene>
<reference evidence="1 2" key="2">
    <citation type="submission" date="2018-11" db="EMBL/GenBank/DDBJ databases">
        <authorList>
            <consortium name="Pathogen Informatics"/>
        </authorList>
    </citation>
    <scope>NUCLEOTIDE SEQUENCE [LARGE SCALE GENOMIC DNA]</scope>
</reference>
<proteinExistence type="predicted"/>
<keyword evidence="2" id="KW-1185">Reference proteome</keyword>
<name>A0A0N4U080_BRUPA</name>
<evidence type="ECO:0000313" key="1">
    <source>
        <dbReference type="EMBL" id="VDN95813.1"/>
    </source>
</evidence>
<evidence type="ECO:0000313" key="2">
    <source>
        <dbReference type="Proteomes" id="UP000278627"/>
    </source>
</evidence>
<dbReference type="EMBL" id="UZAD01013866">
    <property type="protein sequence ID" value="VDN95813.1"/>
    <property type="molecule type" value="Genomic_DNA"/>
</dbReference>
<organism evidence="3">
    <name type="scientific">Brugia pahangi</name>
    <name type="common">Filarial nematode worm</name>
    <dbReference type="NCBI Taxonomy" id="6280"/>
    <lineage>
        <taxon>Eukaryota</taxon>
        <taxon>Metazoa</taxon>
        <taxon>Ecdysozoa</taxon>
        <taxon>Nematoda</taxon>
        <taxon>Chromadorea</taxon>
        <taxon>Rhabditida</taxon>
        <taxon>Spirurina</taxon>
        <taxon>Spiruromorpha</taxon>
        <taxon>Filarioidea</taxon>
        <taxon>Onchocercidae</taxon>
        <taxon>Brugia</taxon>
    </lineage>
</organism>
<dbReference type="WBParaSite" id="BPAG_0001470001-mRNA-1">
    <property type="protein sequence ID" value="BPAG_0001470001-mRNA-1"/>
    <property type="gene ID" value="BPAG_0001470001"/>
</dbReference>
<reference evidence="3" key="1">
    <citation type="submission" date="2017-02" db="UniProtKB">
        <authorList>
            <consortium name="WormBaseParasite"/>
        </authorList>
    </citation>
    <scope>IDENTIFICATION</scope>
</reference>
<dbReference type="Proteomes" id="UP000278627">
    <property type="component" value="Unassembled WGS sequence"/>
</dbReference>